<reference evidence="2" key="1">
    <citation type="journal article" date="2015" name="Nat. Genet.">
        <title>The pineapple genome and the evolution of CAM photosynthesis.</title>
        <authorList>
            <person name="Ming R."/>
            <person name="VanBuren R."/>
            <person name="Wai C.M."/>
            <person name="Tang H."/>
            <person name="Schatz M.C."/>
            <person name="Bowers J.E."/>
            <person name="Lyons E."/>
            <person name="Wang M.L."/>
            <person name="Chen J."/>
            <person name="Biggers E."/>
            <person name="Zhang J."/>
            <person name="Huang L."/>
            <person name="Zhang L."/>
            <person name="Miao W."/>
            <person name="Zhang J."/>
            <person name="Ye Z."/>
            <person name="Miao C."/>
            <person name="Lin Z."/>
            <person name="Wang H."/>
            <person name="Zhou H."/>
            <person name="Yim W.C."/>
            <person name="Priest H.D."/>
            <person name="Zheng C."/>
            <person name="Woodhouse M."/>
            <person name="Edger P.P."/>
            <person name="Guyot R."/>
            <person name="Guo H.B."/>
            <person name="Guo H."/>
            <person name="Zheng G."/>
            <person name="Singh R."/>
            <person name="Sharma A."/>
            <person name="Min X."/>
            <person name="Zheng Y."/>
            <person name="Lee H."/>
            <person name="Gurtowski J."/>
            <person name="Sedlazeck F.J."/>
            <person name="Harkess A."/>
            <person name="McKain M.R."/>
            <person name="Liao Z."/>
            <person name="Fang J."/>
            <person name="Liu J."/>
            <person name="Zhang X."/>
            <person name="Zhang Q."/>
            <person name="Hu W."/>
            <person name="Qin Y."/>
            <person name="Wang K."/>
            <person name="Chen L.Y."/>
            <person name="Shirley N."/>
            <person name="Lin Y.R."/>
            <person name="Liu L.Y."/>
            <person name="Hernandez A.G."/>
            <person name="Wright C.L."/>
            <person name="Bulone V."/>
            <person name="Tuskan G.A."/>
            <person name="Heath K."/>
            <person name="Zee F."/>
            <person name="Moore P.H."/>
            <person name="Sunkar R."/>
            <person name="Leebens-Mack J.H."/>
            <person name="Mockler T."/>
            <person name="Bennetzen J.L."/>
            <person name="Freeling M."/>
            <person name="Sankoff D."/>
            <person name="Paterson A.H."/>
            <person name="Zhu X."/>
            <person name="Yang X."/>
            <person name="Smith J.A."/>
            <person name="Cushman J.C."/>
            <person name="Paull R.E."/>
            <person name="Yu Q."/>
        </authorList>
    </citation>
    <scope>NUCLEOTIDE SEQUENCE [LARGE SCALE GENOMIC DNA]</scope>
    <source>
        <strain evidence="2">cv. F153</strain>
    </source>
</reference>
<dbReference type="RefSeq" id="XP_020081467.1">
    <property type="nucleotide sequence ID" value="XM_020225878.1"/>
</dbReference>
<organism evidence="2 3">
    <name type="scientific">Ananas comosus</name>
    <name type="common">Pineapple</name>
    <name type="synonym">Ananas ananas</name>
    <dbReference type="NCBI Taxonomy" id="4615"/>
    <lineage>
        <taxon>Eukaryota</taxon>
        <taxon>Viridiplantae</taxon>
        <taxon>Streptophyta</taxon>
        <taxon>Embryophyta</taxon>
        <taxon>Tracheophyta</taxon>
        <taxon>Spermatophyta</taxon>
        <taxon>Magnoliopsida</taxon>
        <taxon>Liliopsida</taxon>
        <taxon>Poales</taxon>
        <taxon>Bromeliaceae</taxon>
        <taxon>Bromelioideae</taxon>
        <taxon>Ananas</taxon>
    </lineage>
</organism>
<gene>
    <name evidence="3" type="primary">LOC109705119</name>
</gene>
<evidence type="ECO:0000256" key="1">
    <source>
        <dbReference type="SAM" id="MobiDB-lite"/>
    </source>
</evidence>
<feature type="compositionally biased region" description="Gly residues" evidence="1">
    <location>
        <begin position="76"/>
        <end position="87"/>
    </location>
</feature>
<reference evidence="3" key="2">
    <citation type="submission" date="2025-08" db="UniProtKB">
        <authorList>
            <consortium name="RefSeq"/>
        </authorList>
    </citation>
    <scope>IDENTIFICATION</scope>
    <source>
        <tissue evidence="3">Leaf</tissue>
    </source>
</reference>
<name>A0A6P5EDY7_ANACO</name>
<dbReference type="GeneID" id="109705119"/>
<sequence>MAATAAAGAGRGRRRSVARGWQEAARMAPGGGGARKKPQGPLGPSRPGLPQAGRGGDGGSLARRRPARRVAEGTGTAEGAGSGGGGALEMSHVGLGPSSVWQLPLAATARGGGGGRRGGSPKHGATPVKGREFIFF</sequence>
<dbReference type="AlphaFoldDB" id="A0A6P5EDY7"/>
<keyword evidence="2" id="KW-1185">Reference proteome</keyword>
<feature type="region of interest" description="Disordered" evidence="1">
    <location>
        <begin position="1"/>
        <end position="130"/>
    </location>
</feature>
<evidence type="ECO:0000313" key="2">
    <source>
        <dbReference type="Proteomes" id="UP000515123"/>
    </source>
</evidence>
<proteinExistence type="predicted"/>
<dbReference type="Proteomes" id="UP000515123">
    <property type="component" value="Unplaced"/>
</dbReference>
<protein>
    <submittedName>
        <fullName evidence="3">Spidroin-1-like</fullName>
    </submittedName>
</protein>
<accession>A0A6P5EDY7</accession>
<feature type="compositionally biased region" description="Low complexity" evidence="1">
    <location>
        <begin position="18"/>
        <end position="28"/>
    </location>
</feature>
<evidence type="ECO:0000313" key="3">
    <source>
        <dbReference type="RefSeq" id="XP_020081467.1"/>
    </source>
</evidence>